<name>A0ABY7NJF0_9SPHN</name>
<feature type="compositionally biased region" description="Basic and acidic residues" evidence="1">
    <location>
        <begin position="1"/>
        <end position="19"/>
    </location>
</feature>
<reference evidence="2 3" key="1">
    <citation type="submission" date="2022-12" db="EMBL/GenBank/DDBJ databases">
        <title>Sphingomonas abieness sp. nov., an endophytic bacterium isolated from Abies koreana.</title>
        <authorList>
            <person name="Jiang L."/>
            <person name="Lee J."/>
        </authorList>
    </citation>
    <scope>NUCLEOTIDE SEQUENCE [LARGE SCALE GENOMIC DNA]</scope>
    <source>
        <strain evidence="3">PAMB 00755</strain>
    </source>
</reference>
<gene>
    <name evidence="2" type="ORF">PBT88_10895</name>
</gene>
<protein>
    <recommendedName>
        <fullName evidence="4">Cold-shock protein</fullName>
    </recommendedName>
</protein>
<dbReference type="EMBL" id="CP115174">
    <property type="protein sequence ID" value="WBO20722.1"/>
    <property type="molecule type" value="Genomic_DNA"/>
</dbReference>
<proteinExistence type="predicted"/>
<organism evidence="2 3">
    <name type="scientific">Sphingomonas abietis</name>
    <dbReference type="NCBI Taxonomy" id="3012344"/>
    <lineage>
        <taxon>Bacteria</taxon>
        <taxon>Pseudomonadati</taxon>
        <taxon>Pseudomonadota</taxon>
        <taxon>Alphaproteobacteria</taxon>
        <taxon>Sphingomonadales</taxon>
        <taxon>Sphingomonadaceae</taxon>
        <taxon>Sphingomonas</taxon>
    </lineage>
</organism>
<feature type="region of interest" description="Disordered" evidence="1">
    <location>
        <begin position="49"/>
        <end position="71"/>
    </location>
</feature>
<evidence type="ECO:0008006" key="4">
    <source>
        <dbReference type="Google" id="ProtNLM"/>
    </source>
</evidence>
<accession>A0ABY7NJF0</accession>
<evidence type="ECO:0000313" key="3">
    <source>
        <dbReference type="Proteomes" id="UP001210865"/>
    </source>
</evidence>
<evidence type="ECO:0000256" key="1">
    <source>
        <dbReference type="SAM" id="MobiDB-lite"/>
    </source>
</evidence>
<evidence type="ECO:0000313" key="2">
    <source>
        <dbReference type="EMBL" id="WBO20722.1"/>
    </source>
</evidence>
<feature type="region of interest" description="Disordered" evidence="1">
    <location>
        <begin position="1"/>
        <end position="37"/>
    </location>
</feature>
<keyword evidence="3" id="KW-1185">Reference proteome</keyword>
<sequence length="71" mass="8059">MGGLHRFDDGFDMRQERGSGRGQIDAFALAPEERDPGIEFELLDTAAERGLRDKQLSRSPPEMTLPRQQEE</sequence>
<dbReference type="Proteomes" id="UP001210865">
    <property type="component" value="Chromosome"/>
</dbReference>